<comment type="caution">
    <text evidence="8">The sequence shown here is derived from an EMBL/GenBank/DDBJ whole genome shotgun (WGS) entry which is preliminary data.</text>
</comment>
<dbReference type="InterPro" id="IPR002401">
    <property type="entry name" value="Cyt_P450_E_grp-I"/>
</dbReference>
<keyword evidence="5" id="KW-0560">Oxidoreductase</keyword>
<dbReference type="PRINTS" id="PR00463">
    <property type="entry name" value="EP450I"/>
</dbReference>
<protein>
    <recommendedName>
        <fullName evidence="10">Cytochrome P450</fullName>
    </recommendedName>
</protein>
<dbReference type="PANTHER" id="PTHR24305">
    <property type="entry name" value="CYTOCHROME P450"/>
    <property type="match status" value="1"/>
</dbReference>
<organism evidence="8 9">
    <name type="scientific">Neoarthrinium moseri</name>
    <dbReference type="NCBI Taxonomy" id="1658444"/>
    <lineage>
        <taxon>Eukaryota</taxon>
        <taxon>Fungi</taxon>
        <taxon>Dikarya</taxon>
        <taxon>Ascomycota</taxon>
        <taxon>Pezizomycotina</taxon>
        <taxon>Sordariomycetes</taxon>
        <taxon>Xylariomycetidae</taxon>
        <taxon>Amphisphaeriales</taxon>
        <taxon>Apiosporaceae</taxon>
        <taxon>Neoarthrinium</taxon>
    </lineage>
</organism>
<keyword evidence="4" id="KW-0479">Metal-binding</keyword>
<evidence type="ECO:0000256" key="1">
    <source>
        <dbReference type="ARBA" id="ARBA00001971"/>
    </source>
</evidence>
<evidence type="ECO:0000256" key="6">
    <source>
        <dbReference type="ARBA" id="ARBA00023004"/>
    </source>
</evidence>
<evidence type="ECO:0000256" key="4">
    <source>
        <dbReference type="ARBA" id="ARBA00022723"/>
    </source>
</evidence>
<dbReference type="AlphaFoldDB" id="A0A9Q0AM64"/>
<dbReference type="GO" id="GO:0016705">
    <property type="term" value="F:oxidoreductase activity, acting on paired donors, with incorporation or reduction of molecular oxygen"/>
    <property type="evidence" value="ECO:0007669"/>
    <property type="project" value="InterPro"/>
</dbReference>
<evidence type="ECO:0008006" key="10">
    <source>
        <dbReference type="Google" id="ProtNLM"/>
    </source>
</evidence>
<dbReference type="SUPFAM" id="SSF48264">
    <property type="entry name" value="Cytochrome P450"/>
    <property type="match status" value="1"/>
</dbReference>
<accession>A0A9Q0AM64</accession>
<evidence type="ECO:0000256" key="5">
    <source>
        <dbReference type="ARBA" id="ARBA00023002"/>
    </source>
</evidence>
<gene>
    <name evidence="8" type="ORF">JX265_008727</name>
</gene>
<dbReference type="PANTHER" id="PTHR24305:SF77">
    <property type="entry name" value="CYTOCHROME P450 MONOOXYGENASE"/>
    <property type="match status" value="1"/>
</dbReference>
<dbReference type="GO" id="GO:0004497">
    <property type="term" value="F:monooxygenase activity"/>
    <property type="evidence" value="ECO:0007669"/>
    <property type="project" value="UniProtKB-KW"/>
</dbReference>
<dbReference type="InterPro" id="IPR036396">
    <property type="entry name" value="Cyt_P450_sf"/>
</dbReference>
<comment type="cofactor">
    <cofactor evidence="1">
        <name>heme</name>
        <dbReference type="ChEBI" id="CHEBI:30413"/>
    </cofactor>
</comment>
<dbReference type="Gene3D" id="1.10.630.10">
    <property type="entry name" value="Cytochrome P450"/>
    <property type="match status" value="1"/>
</dbReference>
<evidence type="ECO:0000256" key="3">
    <source>
        <dbReference type="ARBA" id="ARBA00022617"/>
    </source>
</evidence>
<dbReference type="InterPro" id="IPR001128">
    <property type="entry name" value="Cyt_P450"/>
</dbReference>
<name>A0A9Q0AM64_9PEZI</name>
<reference evidence="8" key="1">
    <citation type="submission" date="2021-03" db="EMBL/GenBank/DDBJ databases">
        <title>Revisited historic fungal species revealed as producer of novel bioactive compounds through whole genome sequencing and comparative genomics.</title>
        <authorList>
            <person name="Vignolle G.A."/>
            <person name="Hochenegger N."/>
            <person name="Mach R.L."/>
            <person name="Mach-Aigner A.R."/>
            <person name="Javad Rahimi M."/>
            <person name="Salim K.A."/>
            <person name="Chan C.M."/>
            <person name="Lim L.B.L."/>
            <person name="Cai F."/>
            <person name="Druzhinina I.S."/>
            <person name="U'Ren J.M."/>
            <person name="Derntl C."/>
        </authorList>
    </citation>
    <scope>NUCLEOTIDE SEQUENCE</scope>
    <source>
        <strain evidence="8">TUCIM 5799</strain>
    </source>
</reference>
<evidence type="ECO:0000256" key="2">
    <source>
        <dbReference type="ARBA" id="ARBA00010617"/>
    </source>
</evidence>
<dbReference type="Pfam" id="PF00067">
    <property type="entry name" value="p450"/>
    <property type="match status" value="1"/>
</dbReference>
<keyword evidence="7" id="KW-0503">Monooxygenase</keyword>
<dbReference type="GO" id="GO:0020037">
    <property type="term" value="F:heme binding"/>
    <property type="evidence" value="ECO:0007669"/>
    <property type="project" value="InterPro"/>
</dbReference>
<evidence type="ECO:0000313" key="9">
    <source>
        <dbReference type="Proteomes" id="UP000829685"/>
    </source>
</evidence>
<dbReference type="EMBL" id="JAFIMR010000025">
    <property type="protein sequence ID" value="KAI1863510.1"/>
    <property type="molecule type" value="Genomic_DNA"/>
</dbReference>
<keyword evidence="9" id="KW-1185">Reference proteome</keyword>
<dbReference type="Proteomes" id="UP000829685">
    <property type="component" value="Unassembled WGS sequence"/>
</dbReference>
<evidence type="ECO:0000256" key="7">
    <source>
        <dbReference type="ARBA" id="ARBA00023033"/>
    </source>
</evidence>
<dbReference type="GO" id="GO:0005506">
    <property type="term" value="F:iron ion binding"/>
    <property type="evidence" value="ECO:0007669"/>
    <property type="project" value="InterPro"/>
</dbReference>
<sequence length="187" mass="20746">MPKRGFFKPILDIAREVVAERFGDNQAEGETVGQLAAGGDTTATAIRSAMLFLLTNPQTYLELQNEIDTALNDAAISTPIAESEIEKLPYLQAVVEEALRIFPPMAMLAQSCNTSQDVWGFHIPAGINVELSVKPALRNATIYGQDANFFRPERWLEARDVSALKLMEETSRFGGPSRWECLSNEWP</sequence>
<comment type="similarity">
    <text evidence="2">Belongs to the cytochrome P450 family.</text>
</comment>
<keyword evidence="6" id="KW-0408">Iron</keyword>
<keyword evidence="3" id="KW-0349">Heme</keyword>
<dbReference type="InterPro" id="IPR050121">
    <property type="entry name" value="Cytochrome_P450_monoxygenase"/>
</dbReference>
<evidence type="ECO:0000313" key="8">
    <source>
        <dbReference type="EMBL" id="KAI1863510.1"/>
    </source>
</evidence>
<proteinExistence type="inferred from homology"/>